<sequence>MSLLIPGPRSPGRKIDVTDVDPTIVERPIVRHVTGGFIDDVDKHLSHTDAMFHEFVEDLDNLAEGSLSVGTSQPSATPTPRRRDRYVCAKDIFRLLPYMDERRQIIHRGRQAQPPGSLSIRCSTPLKSFMATITGTSKSTATPRRLVPIRRTY</sequence>
<name>A0A5A7VBF2_CUCMM</name>
<comment type="caution">
    <text evidence="1">The sequence shown here is derived from an EMBL/GenBank/DDBJ whole genome shotgun (WGS) entry which is preliminary data.</text>
</comment>
<evidence type="ECO:0000313" key="2">
    <source>
        <dbReference type="Proteomes" id="UP000321393"/>
    </source>
</evidence>
<organism evidence="1 2">
    <name type="scientific">Cucumis melo var. makuwa</name>
    <name type="common">Oriental melon</name>
    <dbReference type="NCBI Taxonomy" id="1194695"/>
    <lineage>
        <taxon>Eukaryota</taxon>
        <taxon>Viridiplantae</taxon>
        <taxon>Streptophyta</taxon>
        <taxon>Embryophyta</taxon>
        <taxon>Tracheophyta</taxon>
        <taxon>Spermatophyta</taxon>
        <taxon>Magnoliopsida</taxon>
        <taxon>eudicotyledons</taxon>
        <taxon>Gunneridae</taxon>
        <taxon>Pentapetalae</taxon>
        <taxon>rosids</taxon>
        <taxon>fabids</taxon>
        <taxon>Cucurbitales</taxon>
        <taxon>Cucurbitaceae</taxon>
        <taxon>Benincaseae</taxon>
        <taxon>Cucumis</taxon>
    </lineage>
</organism>
<dbReference type="EMBL" id="SSTE01003650">
    <property type="protein sequence ID" value="KAA0063021.1"/>
    <property type="molecule type" value="Genomic_DNA"/>
</dbReference>
<reference evidence="1 2" key="1">
    <citation type="submission" date="2019-08" db="EMBL/GenBank/DDBJ databases">
        <title>Draft genome sequences of two oriental melons (Cucumis melo L. var makuwa).</title>
        <authorList>
            <person name="Kwon S.-Y."/>
        </authorList>
    </citation>
    <scope>NUCLEOTIDE SEQUENCE [LARGE SCALE GENOMIC DNA]</scope>
    <source>
        <strain evidence="2">cv. SW 3</strain>
        <tissue evidence="1">Leaf</tissue>
    </source>
</reference>
<dbReference type="Proteomes" id="UP000321393">
    <property type="component" value="Unassembled WGS sequence"/>
</dbReference>
<evidence type="ECO:0008006" key="3">
    <source>
        <dbReference type="Google" id="ProtNLM"/>
    </source>
</evidence>
<gene>
    <name evidence="1" type="ORF">E6C27_scaffold468G001260</name>
</gene>
<proteinExistence type="predicted"/>
<dbReference type="AlphaFoldDB" id="A0A5A7VBF2"/>
<evidence type="ECO:0000313" key="1">
    <source>
        <dbReference type="EMBL" id="KAA0063021.1"/>
    </source>
</evidence>
<protein>
    <recommendedName>
        <fullName evidence="3">CACTA en-spm transposon protein</fullName>
    </recommendedName>
</protein>
<accession>A0A5A7VBF2</accession>